<dbReference type="InterPro" id="IPR032710">
    <property type="entry name" value="NTF2-like_dom_sf"/>
</dbReference>
<dbReference type="InterPro" id="IPR027843">
    <property type="entry name" value="DUF4440"/>
</dbReference>
<dbReference type="EMBL" id="BAABAJ010000002">
    <property type="protein sequence ID" value="GAA3902661.1"/>
    <property type="molecule type" value="Genomic_DNA"/>
</dbReference>
<evidence type="ECO:0000313" key="3">
    <source>
        <dbReference type="Proteomes" id="UP001501000"/>
    </source>
</evidence>
<reference evidence="3" key="1">
    <citation type="journal article" date="2019" name="Int. J. Syst. Evol. Microbiol.">
        <title>The Global Catalogue of Microorganisms (GCM) 10K type strain sequencing project: providing services to taxonomists for standard genome sequencing and annotation.</title>
        <authorList>
            <consortium name="The Broad Institute Genomics Platform"/>
            <consortium name="The Broad Institute Genome Sequencing Center for Infectious Disease"/>
            <person name="Wu L."/>
            <person name="Ma J."/>
        </authorList>
    </citation>
    <scope>NUCLEOTIDE SEQUENCE [LARGE SCALE GENOMIC DNA]</scope>
    <source>
        <strain evidence="3">JCM 16956</strain>
    </source>
</reference>
<accession>A0ABP7LIX1</accession>
<dbReference type="Pfam" id="PF14534">
    <property type="entry name" value="DUF4440"/>
    <property type="match status" value="1"/>
</dbReference>
<name>A0ABP7LIX1_9ACTN</name>
<keyword evidence="3" id="KW-1185">Reference proteome</keyword>
<evidence type="ECO:0000259" key="1">
    <source>
        <dbReference type="Pfam" id="PF14534"/>
    </source>
</evidence>
<dbReference type="RefSeq" id="WP_345278982.1">
    <property type="nucleotide sequence ID" value="NZ_BAABAJ010000002.1"/>
</dbReference>
<comment type="caution">
    <text evidence="2">The sequence shown here is derived from an EMBL/GenBank/DDBJ whole genome shotgun (WGS) entry which is preliminary data.</text>
</comment>
<organism evidence="2 3">
    <name type="scientific">Streptomyces gulbargensis</name>
    <dbReference type="NCBI Taxonomy" id="364901"/>
    <lineage>
        <taxon>Bacteria</taxon>
        <taxon>Bacillati</taxon>
        <taxon>Actinomycetota</taxon>
        <taxon>Actinomycetes</taxon>
        <taxon>Kitasatosporales</taxon>
        <taxon>Streptomycetaceae</taxon>
        <taxon>Streptomyces</taxon>
    </lineage>
</organism>
<protein>
    <recommendedName>
        <fullName evidence="1">DUF4440 domain-containing protein</fullName>
    </recommendedName>
</protein>
<gene>
    <name evidence="2" type="ORF">GCM10022244_11140</name>
</gene>
<proteinExistence type="predicted"/>
<dbReference type="SUPFAM" id="SSF54427">
    <property type="entry name" value="NTF2-like"/>
    <property type="match status" value="1"/>
</dbReference>
<evidence type="ECO:0000313" key="2">
    <source>
        <dbReference type="EMBL" id="GAA3902661.1"/>
    </source>
</evidence>
<sequence>MSVWLRELASLPEDVPAVFAERFNSGDAALLAEVYEESAVLAVGAGEAVSGAALHAANGRLRELGVPIVVRPRQTYRNGDLALLIVDWVVEGPGRDGAAVRFGGTATDVVRRGADGRWRYVIDNPFGPRPDALPGGGGVRG</sequence>
<dbReference type="Proteomes" id="UP001501000">
    <property type="component" value="Unassembled WGS sequence"/>
</dbReference>
<feature type="domain" description="DUF4440" evidence="1">
    <location>
        <begin position="20"/>
        <end position="119"/>
    </location>
</feature>
<dbReference type="Gene3D" id="3.10.450.50">
    <property type="match status" value="1"/>
</dbReference>